<proteinExistence type="predicted"/>
<name>A0A2H3CUJ5_ARMGA</name>
<evidence type="ECO:0000313" key="1">
    <source>
        <dbReference type="EMBL" id="PBK86749.1"/>
    </source>
</evidence>
<accession>A0A2H3CUJ5</accession>
<dbReference type="InParanoid" id="A0A2H3CUJ5"/>
<dbReference type="EMBL" id="KZ293682">
    <property type="protein sequence ID" value="PBK86749.1"/>
    <property type="molecule type" value="Genomic_DNA"/>
</dbReference>
<dbReference type="AlphaFoldDB" id="A0A2H3CUJ5"/>
<dbReference type="Proteomes" id="UP000217790">
    <property type="component" value="Unassembled WGS sequence"/>
</dbReference>
<organism evidence="1 2">
    <name type="scientific">Armillaria gallica</name>
    <name type="common">Bulbous honey fungus</name>
    <name type="synonym">Armillaria bulbosa</name>
    <dbReference type="NCBI Taxonomy" id="47427"/>
    <lineage>
        <taxon>Eukaryota</taxon>
        <taxon>Fungi</taxon>
        <taxon>Dikarya</taxon>
        <taxon>Basidiomycota</taxon>
        <taxon>Agaricomycotina</taxon>
        <taxon>Agaricomycetes</taxon>
        <taxon>Agaricomycetidae</taxon>
        <taxon>Agaricales</taxon>
        <taxon>Marasmiineae</taxon>
        <taxon>Physalacriaceae</taxon>
        <taxon>Armillaria</taxon>
    </lineage>
</organism>
<sequence>MHEMTKLARHELSRRGMSWDSWRLIEPSTTLSCKLITTQYSGPDIAPASSAVPVTSISMLWALDHLLGASCETLIGFEDEAEVENMDWPEVNPTSRLYLYAGG</sequence>
<dbReference type="OrthoDB" id="3106730at2759"/>
<protein>
    <submittedName>
        <fullName evidence="1">Uncharacterized protein</fullName>
    </submittedName>
</protein>
<evidence type="ECO:0000313" key="2">
    <source>
        <dbReference type="Proteomes" id="UP000217790"/>
    </source>
</evidence>
<reference evidence="2" key="1">
    <citation type="journal article" date="2017" name="Nat. Ecol. Evol.">
        <title>Genome expansion and lineage-specific genetic innovations in the forest pathogenic fungi Armillaria.</title>
        <authorList>
            <person name="Sipos G."/>
            <person name="Prasanna A.N."/>
            <person name="Walter M.C."/>
            <person name="O'Connor E."/>
            <person name="Balint B."/>
            <person name="Krizsan K."/>
            <person name="Kiss B."/>
            <person name="Hess J."/>
            <person name="Varga T."/>
            <person name="Slot J."/>
            <person name="Riley R."/>
            <person name="Boka B."/>
            <person name="Rigling D."/>
            <person name="Barry K."/>
            <person name="Lee J."/>
            <person name="Mihaltcheva S."/>
            <person name="LaButti K."/>
            <person name="Lipzen A."/>
            <person name="Waldron R."/>
            <person name="Moloney N.M."/>
            <person name="Sperisen C."/>
            <person name="Kredics L."/>
            <person name="Vagvoelgyi C."/>
            <person name="Patrignani A."/>
            <person name="Fitzpatrick D."/>
            <person name="Nagy I."/>
            <person name="Doyle S."/>
            <person name="Anderson J.B."/>
            <person name="Grigoriev I.V."/>
            <person name="Gueldener U."/>
            <person name="Muensterkoetter M."/>
            <person name="Nagy L.G."/>
        </authorList>
    </citation>
    <scope>NUCLEOTIDE SEQUENCE [LARGE SCALE GENOMIC DNA]</scope>
    <source>
        <strain evidence="2">Ar21-2</strain>
    </source>
</reference>
<gene>
    <name evidence="1" type="ORF">ARMGADRAFT_1086260</name>
</gene>
<keyword evidence="2" id="KW-1185">Reference proteome</keyword>